<dbReference type="PANTHER" id="PTHR32432:SF3">
    <property type="entry name" value="ETHANOLAMINE UTILIZATION PROTEIN EUTJ"/>
    <property type="match status" value="1"/>
</dbReference>
<feature type="domain" description="SHS2" evidence="1">
    <location>
        <begin position="5"/>
        <end position="173"/>
    </location>
</feature>
<dbReference type="SMART" id="SM00842">
    <property type="entry name" value="FtsA"/>
    <property type="match status" value="1"/>
</dbReference>
<dbReference type="NCBIfam" id="TIGR01175">
    <property type="entry name" value="pilM"/>
    <property type="match status" value="1"/>
</dbReference>
<dbReference type="InterPro" id="IPR050696">
    <property type="entry name" value="FtsA/MreB"/>
</dbReference>
<dbReference type="PIRSF" id="PIRSF019169">
    <property type="entry name" value="PilM"/>
    <property type="match status" value="1"/>
</dbReference>
<dbReference type="CDD" id="cd24049">
    <property type="entry name" value="ASKHA_NBD_PilM"/>
    <property type="match status" value="1"/>
</dbReference>
<accession>A0ABW0NSN0</accession>
<evidence type="ECO:0000259" key="1">
    <source>
        <dbReference type="SMART" id="SM00842"/>
    </source>
</evidence>
<dbReference type="EMBL" id="JBHSMG010000002">
    <property type="protein sequence ID" value="MFC5502768.1"/>
    <property type="molecule type" value="Genomic_DNA"/>
</dbReference>
<gene>
    <name evidence="2" type="primary">pilM</name>
    <name evidence="2" type="ORF">ACFPJ4_11010</name>
</gene>
<organism evidence="2 3">
    <name type="scientific">Lysinimonas soli</name>
    <dbReference type="NCBI Taxonomy" id="1074233"/>
    <lineage>
        <taxon>Bacteria</taxon>
        <taxon>Bacillati</taxon>
        <taxon>Actinomycetota</taxon>
        <taxon>Actinomycetes</taxon>
        <taxon>Micrococcales</taxon>
        <taxon>Microbacteriaceae</taxon>
        <taxon>Lysinimonas</taxon>
    </lineage>
</organism>
<dbReference type="PANTHER" id="PTHR32432">
    <property type="entry name" value="CELL DIVISION PROTEIN FTSA-RELATED"/>
    <property type="match status" value="1"/>
</dbReference>
<comment type="caution">
    <text evidence="2">The sequence shown here is derived from an EMBL/GenBank/DDBJ whole genome shotgun (WGS) entry which is preliminary data.</text>
</comment>
<sequence>MARSVVGLDIGHGVLRAAEVANPAKPRPTLLRYHEMSVPIEAVNRGEVTDPALVAQALKVMWSRAKFGTKDVVLGMGNQRVLSRDYSVRAQPLNRIRESLPFQVQDLLPVPVADALLDFYPISREMTDQGPMINGLLVAAIKDAVLGNVEAVEAAGLHVAEVDLIPFALTRLLLGSASTTGVTALVDIGASTTNVVMAVGGVPHFVRVLPSGSRDISDAIVAKHGIAFDDADRIKRQFGVAPNVVTPEQRPVIDTIHAATGELLGSVRNTISYFVNSRPTLPVTQLMLSGGGADMPGIREAFAELTRLPVVEADPFGHIAIAKSIASEGLRTARSKAPVAIGLAVGSLA</sequence>
<dbReference type="SUPFAM" id="SSF53067">
    <property type="entry name" value="Actin-like ATPase domain"/>
    <property type="match status" value="2"/>
</dbReference>
<reference evidence="3" key="1">
    <citation type="journal article" date="2019" name="Int. J. Syst. Evol. Microbiol.">
        <title>The Global Catalogue of Microorganisms (GCM) 10K type strain sequencing project: providing services to taxonomists for standard genome sequencing and annotation.</title>
        <authorList>
            <consortium name="The Broad Institute Genomics Platform"/>
            <consortium name="The Broad Institute Genome Sequencing Center for Infectious Disease"/>
            <person name="Wu L."/>
            <person name="Ma J."/>
        </authorList>
    </citation>
    <scope>NUCLEOTIDE SEQUENCE [LARGE SCALE GENOMIC DNA]</scope>
    <source>
        <strain evidence="3">CGMCC 4.6997</strain>
    </source>
</reference>
<dbReference type="RefSeq" id="WP_386740467.1">
    <property type="nucleotide sequence ID" value="NZ_JBHSMG010000002.1"/>
</dbReference>
<dbReference type="Gene3D" id="3.30.420.40">
    <property type="match status" value="2"/>
</dbReference>
<dbReference type="Proteomes" id="UP001596039">
    <property type="component" value="Unassembled WGS sequence"/>
</dbReference>
<keyword evidence="3" id="KW-1185">Reference proteome</keyword>
<evidence type="ECO:0000313" key="2">
    <source>
        <dbReference type="EMBL" id="MFC5502768.1"/>
    </source>
</evidence>
<dbReference type="Pfam" id="PF11104">
    <property type="entry name" value="PilM_2"/>
    <property type="match status" value="1"/>
</dbReference>
<dbReference type="InterPro" id="IPR003494">
    <property type="entry name" value="SHS2_FtsA"/>
</dbReference>
<protein>
    <submittedName>
        <fullName evidence="2">Type IV pilus assembly protein PilM</fullName>
    </submittedName>
</protein>
<dbReference type="InterPro" id="IPR043129">
    <property type="entry name" value="ATPase_NBD"/>
</dbReference>
<name>A0ABW0NSN0_9MICO</name>
<dbReference type="Gene3D" id="3.30.1490.300">
    <property type="match status" value="1"/>
</dbReference>
<dbReference type="InterPro" id="IPR005883">
    <property type="entry name" value="PilM"/>
</dbReference>
<evidence type="ECO:0000313" key="3">
    <source>
        <dbReference type="Proteomes" id="UP001596039"/>
    </source>
</evidence>
<proteinExistence type="predicted"/>